<dbReference type="Proteomes" id="UP000242877">
    <property type="component" value="Unassembled WGS sequence"/>
</dbReference>
<accession>A0A167Y981</accession>
<evidence type="ECO:0000313" key="3">
    <source>
        <dbReference type="Proteomes" id="UP000242877"/>
    </source>
</evidence>
<dbReference type="OrthoDB" id="4093325at2759"/>
<proteinExistence type="predicted"/>
<dbReference type="EMBL" id="AZGZ01000015">
    <property type="protein sequence ID" value="KZZ91012.1"/>
    <property type="molecule type" value="Genomic_DNA"/>
</dbReference>
<keyword evidence="1" id="KW-0732">Signal</keyword>
<protein>
    <submittedName>
        <fullName evidence="2">Cell wall protein PhiA</fullName>
    </submittedName>
</protein>
<feature type="signal peptide" evidence="1">
    <location>
        <begin position="1"/>
        <end position="18"/>
    </location>
</feature>
<organism evidence="2 3">
    <name type="scientific">Ascosphaera apis ARSEF 7405</name>
    <dbReference type="NCBI Taxonomy" id="392613"/>
    <lineage>
        <taxon>Eukaryota</taxon>
        <taxon>Fungi</taxon>
        <taxon>Dikarya</taxon>
        <taxon>Ascomycota</taxon>
        <taxon>Pezizomycotina</taxon>
        <taxon>Eurotiomycetes</taxon>
        <taxon>Eurotiomycetidae</taxon>
        <taxon>Onygenales</taxon>
        <taxon>Ascosphaeraceae</taxon>
        <taxon>Ascosphaera</taxon>
    </lineage>
</organism>
<dbReference type="VEuPathDB" id="FungiDB:AAP_03653"/>
<evidence type="ECO:0000313" key="2">
    <source>
        <dbReference type="EMBL" id="KZZ91012.1"/>
    </source>
</evidence>
<name>A0A167Y981_9EURO</name>
<reference evidence="2 3" key="1">
    <citation type="journal article" date="2016" name="Genome Biol. Evol.">
        <title>Divergent and convergent evolution of fungal pathogenicity.</title>
        <authorList>
            <person name="Shang Y."/>
            <person name="Xiao G."/>
            <person name="Zheng P."/>
            <person name="Cen K."/>
            <person name="Zhan S."/>
            <person name="Wang C."/>
        </authorList>
    </citation>
    <scope>NUCLEOTIDE SEQUENCE [LARGE SCALE GENOMIC DNA]</scope>
    <source>
        <strain evidence="2 3">ARSEF 7405</strain>
    </source>
</reference>
<keyword evidence="3" id="KW-1185">Reference proteome</keyword>
<dbReference type="AlphaFoldDB" id="A0A167Y981"/>
<gene>
    <name evidence="2" type="ORF">AAP_03653</name>
</gene>
<feature type="chain" id="PRO_5007894656" evidence="1">
    <location>
        <begin position="19"/>
        <end position="195"/>
    </location>
</feature>
<comment type="caution">
    <text evidence="2">The sequence shown here is derived from an EMBL/GenBank/DDBJ whole genome shotgun (WGS) entry which is preliminary data.</text>
</comment>
<sequence>MRFSLAAATLACASAVAAAPAACPAPTGGNQSTTSKTFGVMSIHSGSSVHYAGWGAFLNTLGAGLKDQGASCDAGEKTNTATFYIQDGALYLYAQSATPQEVWVDRSGMGMGIMGYTTGAQPAPKSGERKGWSIDENDHLLFGGNSFLACPAKDGFSLWAETGTDKPGWNEGCVGIAARVVPIEKPVGCLYSQQQ</sequence>
<evidence type="ECO:0000256" key="1">
    <source>
        <dbReference type="SAM" id="SignalP"/>
    </source>
</evidence>